<keyword evidence="2" id="KW-0449">Lipoprotein</keyword>
<reference evidence="2" key="2">
    <citation type="submission" date="2021-04" db="EMBL/GenBank/DDBJ databases">
        <authorList>
            <person name="Gilroy R."/>
        </authorList>
    </citation>
    <scope>NUCLEOTIDE SEQUENCE</scope>
    <source>
        <strain evidence="2">3436</strain>
    </source>
</reference>
<dbReference type="EMBL" id="DXBO01000158">
    <property type="protein sequence ID" value="HIZ49241.1"/>
    <property type="molecule type" value="Genomic_DNA"/>
</dbReference>
<evidence type="ECO:0000256" key="1">
    <source>
        <dbReference type="SAM" id="SignalP"/>
    </source>
</evidence>
<reference evidence="2" key="1">
    <citation type="journal article" date="2021" name="PeerJ">
        <title>Extensive microbial diversity within the chicken gut microbiome revealed by metagenomics and culture.</title>
        <authorList>
            <person name="Gilroy R."/>
            <person name="Ravi A."/>
            <person name="Getino M."/>
            <person name="Pursley I."/>
            <person name="Horton D.L."/>
            <person name="Alikhan N.F."/>
            <person name="Baker D."/>
            <person name="Gharbi K."/>
            <person name="Hall N."/>
            <person name="Watson M."/>
            <person name="Adriaenssens E.M."/>
            <person name="Foster-Nyarko E."/>
            <person name="Jarju S."/>
            <person name="Secka A."/>
            <person name="Antonio M."/>
            <person name="Oren A."/>
            <person name="Chaudhuri R.R."/>
            <person name="La Ragione R."/>
            <person name="Hildebrand F."/>
            <person name="Pallen M.J."/>
        </authorList>
    </citation>
    <scope>NUCLEOTIDE SEQUENCE</scope>
    <source>
        <strain evidence="2">3436</strain>
    </source>
</reference>
<dbReference type="AlphaFoldDB" id="A0A9D2F5A4"/>
<protein>
    <submittedName>
        <fullName evidence="2">YgdI/YgdR family lipoprotein</fullName>
    </submittedName>
</protein>
<evidence type="ECO:0000313" key="2">
    <source>
        <dbReference type="EMBL" id="HIZ49241.1"/>
    </source>
</evidence>
<comment type="caution">
    <text evidence="2">The sequence shown here is derived from an EMBL/GenBank/DDBJ whole genome shotgun (WGS) entry which is preliminary data.</text>
</comment>
<dbReference type="InterPro" id="IPR011043">
    <property type="entry name" value="Gal_Oxase/kelch_b-propeller"/>
</dbReference>
<gene>
    <name evidence="2" type="ORF">H9810_11015</name>
</gene>
<organism evidence="2 3">
    <name type="scientific">Candidatus Gemmiger excrementavium</name>
    <dbReference type="NCBI Taxonomy" id="2838608"/>
    <lineage>
        <taxon>Bacteria</taxon>
        <taxon>Bacillati</taxon>
        <taxon>Bacillota</taxon>
        <taxon>Clostridia</taxon>
        <taxon>Eubacteriales</taxon>
        <taxon>Gemmiger</taxon>
    </lineage>
</organism>
<sequence>MKRPATLALALVLGLSLAACGSPRVVTVTPEDAATPAPQAETATARPAALQAGDFYAVSEYASGFNTGDAWYSLENHLGYCLVTRTDYATATRQVLCSVPGCTHDSESCPAWLPGKGTTAQLFTAGDSVYIYHKVATMHYEGSWDSYYEEIVEPRLKERPQGWEDLSDEELVAYCRGQYGENTAPAGLYILAADGSTRREVTASQDLLNVRLRWCDGAALYGYDMEAAPAGQAAGYRLDLADGTVTTFPLQGGEQIAGAQGGNLLTCRTITQVPVTEEIRSSDEAYQAILQNATVEYDWLDPATGTRSKVLEQPHDGTTSGNRDFCGLCGGRLIFAAWEDDAFRAYDPATGQWQDLVRPIPDETMYLPDVTVAALPDAVAQQGRYLWFSGSNSVNGENLAWVLDTQSGELTAVQQTVERELSGWAMRAAAFTDDGRFLVQTAQQESQYGTTPVYGLIDAEAFLQGSTDYTPVTNAE</sequence>
<proteinExistence type="predicted"/>
<name>A0A9D2F5A4_9FIRM</name>
<dbReference type="PROSITE" id="PS51257">
    <property type="entry name" value="PROKAR_LIPOPROTEIN"/>
    <property type="match status" value="1"/>
</dbReference>
<keyword evidence="1" id="KW-0732">Signal</keyword>
<feature type="signal peptide" evidence="1">
    <location>
        <begin position="1"/>
        <end position="21"/>
    </location>
</feature>
<dbReference type="Proteomes" id="UP000824031">
    <property type="component" value="Unassembled WGS sequence"/>
</dbReference>
<accession>A0A9D2F5A4</accession>
<dbReference type="SUPFAM" id="SSF50965">
    <property type="entry name" value="Galactose oxidase, central domain"/>
    <property type="match status" value="1"/>
</dbReference>
<evidence type="ECO:0000313" key="3">
    <source>
        <dbReference type="Proteomes" id="UP000824031"/>
    </source>
</evidence>
<feature type="chain" id="PRO_5038690968" evidence="1">
    <location>
        <begin position="22"/>
        <end position="476"/>
    </location>
</feature>